<evidence type="ECO:0000313" key="2">
    <source>
        <dbReference type="Proteomes" id="UP000216188"/>
    </source>
</evidence>
<comment type="caution">
    <text evidence="1">The sequence shown here is derived from an EMBL/GenBank/DDBJ whole genome shotgun (WGS) entry which is preliminary data.</text>
</comment>
<proteinExistence type="predicted"/>
<protein>
    <submittedName>
        <fullName evidence="1">Uncharacterized protein</fullName>
    </submittedName>
</protein>
<sequence length="52" mass="5547">MPLLRNAYSPIALNGAYGGSQMMAPLHGPAKLCSTTIARCPNWFVLEPAPMS</sequence>
<gene>
    <name evidence="1" type="ORF">CEV34_3299</name>
</gene>
<name>A0A256GAK9_9HYPH</name>
<dbReference type="Proteomes" id="UP000216188">
    <property type="component" value="Unassembled WGS sequence"/>
</dbReference>
<evidence type="ECO:0000313" key="1">
    <source>
        <dbReference type="EMBL" id="OYR23966.1"/>
    </source>
</evidence>
<dbReference type="EMBL" id="NNRM01000037">
    <property type="protein sequence ID" value="OYR23966.1"/>
    <property type="molecule type" value="Genomic_DNA"/>
</dbReference>
<keyword evidence="2" id="KW-1185">Reference proteome</keyword>
<dbReference type="AlphaFoldDB" id="A0A256GAK9"/>
<reference evidence="1 2" key="1">
    <citation type="submission" date="2017-07" db="EMBL/GenBank/DDBJ databases">
        <title>Phylogenetic study on the rhizospheric bacterium Ochrobactrum sp. A44.</title>
        <authorList>
            <person name="Krzyzanowska D.M."/>
            <person name="Ossowicki A."/>
            <person name="Rajewska M."/>
            <person name="Maciag T."/>
            <person name="Kaczynski Z."/>
            <person name="Czerwicka M."/>
            <person name="Jafra S."/>
        </authorList>
    </citation>
    <scope>NUCLEOTIDE SEQUENCE [LARGE SCALE GENOMIC DNA]</scope>
    <source>
        <strain evidence="1 2">CCUG 30717</strain>
    </source>
</reference>
<organism evidence="1 2">
    <name type="scientific">Brucella pseudogrignonensis</name>
    <dbReference type="NCBI Taxonomy" id="419475"/>
    <lineage>
        <taxon>Bacteria</taxon>
        <taxon>Pseudomonadati</taxon>
        <taxon>Pseudomonadota</taxon>
        <taxon>Alphaproteobacteria</taxon>
        <taxon>Hyphomicrobiales</taxon>
        <taxon>Brucellaceae</taxon>
        <taxon>Brucella/Ochrobactrum group</taxon>
        <taxon>Brucella</taxon>
    </lineage>
</organism>
<accession>A0A256GAK9</accession>